<dbReference type="InterPro" id="IPR039486">
    <property type="entry name" value="Mug56/Spo71_PH"/>
</dbReference>
<dbReference type="EMBL" id="KV750466">
    <property type="protein sequence ID" value="OCL04613.1"/>
    <property type="molecule type" value="Genomic_DNA"/>
</dbReference>
<feature type="compositionally biased region" description="Basic and acidic residues" evidence="1">
    <location>
        <begin position="209"/>
        <end position="224"/>
    </location>
</feature>
<feature type="region of interest" description="Disordered" evidence="1">
    <location>
        <begin position="94"/>
        <end position="150"/>
    </location>
</feature>
<dbReference type="Pfam" id="PF15407">
    <property type="entry name" value="Spo7_2_N"/>
    <property type="match status" value="1"/>
</dbReference>
<dbReference type="InterPro" id="IPR057379">
    <property type="entry name" value="PH_SPO71"/>
</dbReference>
<dbReference type="SMART" id="SM00233">
    <property type="entry name" value="PH"/>
    <property type="match status" value="3"/>
</dbReference>
<evidence type="ECO:0000256" key="1">
    <source>
        <dbReference type="SAM" id="MobiDB-lite"/>
    </source>
</evidence>
<feature type="compositionally biased region" description="Polar residues" evidence="1">
    <location>
        <begin position="249"/>
        <end position="264"/>
    </location>
</feature>
<proteinExistence type="predicted"/>
<dbReference type="InterPro" id="IPR040345">
    <property type="entry name" value="Mug56/Spo71"/>
</dbReference>
<dbReference type="Proteomes" id="UP000250140">
    <property type="component" value="Unassembled WGS sequence"/>
</dbReference>
<feature type="compositionally biased region" description="Polar residues" evidence="1">
    <location>
        <begin position="176"/>
        <end position="191"/>
    </location>
</feature>
<feature type="compositionally biased region" description="Polar residues" evidence="1">
    <location>
        <begin position="199"/>
        <end position="208"/>
    </location>
</feature>
<evidence type="ECO:0000313" key="3">
    <source>
        <dbReference type="EMBL" id="OCL04613.1"/>
    </source>
</evidence>
<dbReference type="AlphaFoldDB" id="A0A8E2ETX7"/>
<sequence length="1109" mass="125228">MTESTTRRRSWHEQPHLLHLPSTSYTAQRLQHATSEHLFLTSRREFIGPIPEGWLKSHRRDWYKHHLHINYSSRAATFSASAKQSRQRRLTGLEGPSTSAIYGHSFPQPDDLSVEDEDGEVGAAESSESAVVTTETSPGMSIPRGSDANDEAVVGKASLEYIDALSEPDEDITPMDRSTPSPEASKKTASAKTRRKSSTHSYVTASDGSSRHHSLDQTTRDGADGKPSGLQVTEPLGEEGRGSPGKWSGSITETSNLAMASSGASDPLRETASTSPLLRKADMGKKGSGGDQSMTGPTKGIISRVTGRLQNSSADSTDLANTAQEDSGFTVTRTRSTLRGLVHFDIPEDSRLAELQLKAKAAQLTIQRASTHVRRKKVKDGQVIKMERMLVRVDAAKDVPDDYDENNDQKIDSRTADKWREYMVVCRQSFSENADMVLQMYKTRVIPAIEKAHTNKSAKHEIMLGRKTAKINLYSSLDKSVVVWTPSSRGARIYIMQARTGSHAVEWYTFIRNVLGWRRASELQINIPDLSVSLRIENPFEKLEQSQIAAQETEDGEEEAVLRTMKEEEAVASNLVKRCLSMLDTSKEWSDILDAWCQGEPIGLAWKRYDRLEWIHGANERKMYGTIAMMKSHELELRPKSHYPTTVVTRKKKKTLIEPVPVEGFLIRLTSQRGVDRKLGRLFFKRLYFSTHDHYLVFSRPANATPPPPPKLPASTNSRVPAAHQIADNIPLIYAVNPYPVKDGEIEWLSAEHSGTTESRRLHDQDAHDEAERKADILLKCDGYINLCDVNKVRKVRRGETLADENIESGSDVDFDAEVEDTARDDGATNEFNDDRTFELVLQNRLIIRLQAYDKETKKEWIKRLQQLVKYWKLRTMADINLYKSVRRQNLEKLNIDEETEAYVGQFARKWEVTQSYASPELYNLCGISCCRTIHMSGTLYHVLRSRTGKGLAQIHHERTASINLKDCYIYSGLLTENDLLYQNQTFDSNKPGHHALPKMYLEDGWTSTDEDVMTTFVVWHGQKKGWFRSESEGGARGEIGVNEGKRTKIKRVGKLGTTGRSVVFRARSRAERDHWVLAIQSEIERRMDDEDFRITEKEAVGGESREIE</sequence>
<protein>
    <submittedName>
        <fullName evidence="3">Meiotically up-regulated gene 56 protein</fullName>
    </submittedName>
</protein>
<evidence type="ECO:0000259" key="2">
    <source>
        <dbReference type="PROSITE" id="PS50003"/>
    </source>
</evidence>
<organism evidence="3 4">
    <name type="scientific">Glonium stellatum</name>
    <dbReference type="NCBI Taxonomy" id="574774"/>
    <lineage>
        <taxon>Eukaryota</taxon>
        <taxon>Fungi</taxon>
        <taxon>Dikarya</taxon>
        <taxon>Ascomycota</taxon>
        <taxon>Pezizomycotina</taxon>
        <taxon>Dothideomycetes</taxon>
        <taxon>Pleosporomycetidae</taxon>
        <taxon>Gloniales</taxon>
        <taxon>Gloniaceae</taxon>
        <taxon>Glonium</taxon>
    </lineage>
</organism>
<evidence type="ECO:0000313" key="4">
    <source>
        <dbReference type="Proteomes" id="UP000250140"/>
    </source>
</evidence>
<dbReference type="InterPro" id="IPR001849">
    <property type="entry name" value="PH_domain"/>
</dbReference>
<dbReference type="Pfam" id="PF23207">
    <property type="entry name" value="PH_SPO71"/>
    <property type="match status" value="1"/>
</dbReference>
<dbReference type="GO" id="GO:1902657">
    <property type="term" value="P:protein localization to prospore membrane"/>
    <property type="evidence" value="ECO:0007669"/>
    <property type="project" value="InterPro"/>
</dbReference>
<dbReference type="InterPro" id="IPR029217">
    <property type="entry name" value="Spo7_2_N"/>
</dbReference>
<dbReference type="PANTHER" id="PTHR28076">
    <property type="entry name" value="SPORULATION-SPECIFIC PROTEIN 71"/>
    <property type="match status" value="1"/>
</dbReference>
<dbReference type="Pfam" id="PF15404">
    <property type="entry name" value="PH_4"/>
    <property type="match status" value="1"/>
</dbReference>
<accession>A0A8E2ETX7</accession>
<reference evidence="3 4" key="1">
    <citation type="journal article" date="2016" name="Nat. Commun.">
        <title>Ectomycorrhizal ecology is imprinted in the genome of the dominant symbiotic fungus Cenococcum geophilum.</title>
        <authorList>
            <consortium name="DOE Joint Genome Institute"/>
            <person name="Peter M."/>
            <person name="Kohler A."/>
            <person name="Ohm R.A."/>
            <person name="Kuo A."/>
            <person name="Krutzmann J."/>
            <person name="Morin E."/>
            <person name="Arend M."/>
            <person name="Barry K.W."/>
            <person name="Binder M."/>
            <person name="Choi C."/>
            <person name="Clum A."/>
            <person name="Copeland A."/>
            <person name="Grisel N."/>
            <person name="Haridas S."/>
            <person name="Kipfer T."/>
            <person name="LaButti K."/>
            <person name="Lindquist E."/>
            <person name="Lipzen A."/>
            <person name="Maire R."/>
            <person name="Meier B."/>
            <person name="Mihaltcheva S."/>
            <person name="Molinier V."/>
            <person name="Murat C."/>
            <person name="Poggeler S."/>
            <person name="Quandt C.A."/>
            <person name="Sperisen C."/>
            <person name="Tritt A."/>
            <person name="Tisserant E."/>
            <person name="Crous P.W."/>
            <person name="Henrissat B."/>
            <person name="Nehls U."/>
            <person name="Egli S."/>
            <person name="Spatafora J.W."/>
            <person name="Grigoriev I.V."/>
            <person name="Martin F.M."/>
        </authorList>
    </citation>
    <scope>NUCLEOTIDE SEQUENCE [LARGE SCALE GENOMIC DNA]</scope>
    <source>
        <strain evidence="3 4">CBS 207.34</strain>
    </source>
</reference>
<feature type="region of interest" description="Disordered" evidence="1">
    <location>
        <begin position="165"/>
        <end position="299"/>
    </location>
</feature>
<gene>
    <name evidence="3" type="ORF">AOQ84DRAFT_114377</name>
</gene>
<dbReference type="OrthoDB" id="5579281at2759"/>
<feature type="compositionally biased region" description="Low complexity" evidence="1">
    <location>
        <begin position="121"/>
        <end position="137"/>
    </location>
</feature>
<feature type="domain" description="PH" evidence="2">
    <location>
        <begin position="659"/>
        <end position="870"/>
    </location>
</feature>
<dbReference type="PROSITE" id="PS50003">
    <property type="entry name" value="PH_DOMAIN"/>
    <property type="match status" value="1"/>
</dbReference>
<dbReference type="GO" id="GO:0005628">
    <property type="term" value="C:prospore membrane"/>
    <property type="evidence" value="ECO:0007669"/>
    <property type="project" value="TreeGrafter"/>
</dbReference>
<dbReference type="PANTHER" id="PTHR28076:SF1">
    <property type="entry name" value="PROSPORE MEMBRANE ADAPTER PROTEIN SPO71"/>
    <property type="match status" value="1"/>
</dbReference>
<dbReference type="SMART" id="SM01316">
    <property type="entry name" value="Spo7_2_N"/>
    <property type="match status" value="1"/>
</dbReference>
<name>A0A8E2ETX7_9PEZI</name>
<keyword evidence="4" id="KW-1185">Reference proteome</keyword>